<dbReference type="AlphaFoldDB" id="M0MU63"/>
<keyword evidence="3" id="KW-1185">Reference proteome</keyword>
<dbReference type="Proteomes" id="UP000011680">
    <property type="component" value="Unassembled WGS sequence"/>
</dbReference>
<evidence type="ECO:0000313" key="2">
    <source>
        <dbReference type="EMBL" id="EMA49277.1"/>
    </source>
</evidence>
<feature type="domain" description="YokE-like PH" evidence="1">
    <location>
        <begin position="48"/>
        <end position="117"/>
    </location>
</feature>
<organism evidence="2 3">
    <name type="scientific">Halococcus thailandensis JCM 13552</name>
    <dbReference type="NCBI Taxonomy" id="1227457"/>
    <lineage>
        <taxon>Archaea</taxon>
        <taxon>Methanobacteriati</taxon>
        <taxon>Methanobacteriota</taxon>
        <taxon>Stenosarchaea group</taxon>
        <taxon>Halobacteria</taxon>
        <taxon>Halobacteriales</taxon>
        <taxon>Halococcaceae</taxon>
        <taxon>Halococcus</taxon>
    </lineage>
</organism>
<evidence type="ECO:0000313" key="3">
    <source>
        <dbReference type="Proteomes" id="UP000011680"/>
    </source>
</evidence>
<dbReference type="InterPro" id="IPR039519">
    <property type="entry name" value="YokE-like_PH"/>
</dbReference>
<evidence type="ECO:0000259" key="1">
    <source>
        <dbReference type="Pfam" id="PF14470"/>
    </source>
</evidence>
<dbReference type="RefSeq" id="WP_007743191.1">
    <property type="nucleotide sequence ID" value="NZ_AOMF01000175.1"/>
</dbReference>
<dbReference type="EMBL" id="AOMF01000175">
    <property type="protein sequence ID" value="EMA49277.1"/>
    <property type="molecule type" value="Genomic_DNA"/>
</dbReference>
<proteinExistence type="predicted"/>
<protein>
    <recommendedName>
        <fullName evidence="1">YokE-like PH domain-containing protein</fullName>
    </recommendedName>
</protein>
<dbReference type="STRING" id="1227457.C451_19426"/>
<name>M0MU63_9EURY</name>
<dbReference type="Pfam" id="PF14470">
    <property type="entry name" value="bPH_3"/>
    <property type="match status" value="1"/>
</dbReference>
<accession>M0MU63</accession>
<comment type="caution">
    <text evidence="2">The sequence shown here is derived from an EMBL/GenBank/DDBJ whole genome shotgun (WGS) entry which is preliminary data.</text>
</comment>
<sequence>MSLMERVSRYGRLHSSLGKFSRKNRKAIKSMLHGDEEYVTAISSTSGRWLRWRMRKSLKLVLTTERIIMFKRGWLSQRTEDYSLSKITSIGYKKGYSSGKIHLQGSSIDDRYKVMPKAGQKFVTQVRKYIP</sequence>
<reference evidence="2 3" key="1">
    <citation type="journal article" date="2014" name="PLoS Genet.">
        <title>Phylogenetically driven sequencing of extremely halophilic archaea reveals strategies for static and dynamic osmo-response.</title>
        <authorList>
            <person name="Becker E.A."/>
            <person name="Seitzer P.M."/>
            <person name="Tritt A."/>
            <person name="Larsen D."/>
            <person name="Krusor M."/>
            <person name="Yao A.I."/>
            <person name="Wu D."/>
            <person name="Madern D."/>
            <person name="Eisen J.A."/>
            <person name="Darling A.E."/>
            <person name="Facciotti M.T."/>
        </authorList>
    </citation>
    <scope>NUCLEOTIDE SEQUENCE [LARGE SCALE GENOMIC DNA]</scope>
    <source>
        <strain evidence="2 3">JCM 13552</strain>
    </source>
</reference>
<gene>
    <name evidence="2" type="ORF">C451_19426</name>
</gene>